<keyword evidence="2 7" id="KW-0813">Transport</keyword>
<feature type="domain" description="ABC transmembrane type-1" evidence="8">
    <location>
        <begin position="67"/>
        <end position="257"/>
    </location>
</feature>
<keyword evidence="9" id="KW-0614">Plasmid</keyword>
<dbReference type="SUPFAM" id="SSF161098">
    <property type="entry name" value="MetI-like"/>
    <property type="match status" value="1"/>
</dbReference>
<keyword evidence="3" id="KW-1003">Cell membrane</keyword>
<evidence type="ECO:0000256" key="5">
    <source>
        <dbReference type="ARBA" id="ARBA00022989"/>
    </source>
</evidence>
<dbReference type="PROSITE" id="PS50928">
    <property type="entry name" value="ABC_TM1"/>
    <property type="match status" value="1"/>
</dbReference>
<feature type="transmembrane region" description="Helical" evidence="7">
    <location>
        <begin position="105"/>
        <end position="125"/>
    </location>
</feature>
<gene>
    <name evidence="9" type="ORF">NE863_30955</name>
</gene>
<dbReference type="InterPro" id="IPR000515">
    <property type="entry name" value="MetI-like"/>
</dbReference>
<dbReference type="GO" id="GO:0055085">
    <property type="term" value="P:transmembrane transport"/>
    <property type="evidence" value="ECO:0007669"/>
    <property type="project" value="InterPro"/>
</dbReference>
<dbReference type="Proteomes" id="UP001055460">
    <property type="component" value="Plasmid pB"/>
</dbReference>
<dbReference type="InterPro" id="IPR050901">
    <property type="entry name" value="BP-dep_ABC_trans_perm"/>
</dbReference>
<comment type="similarity">
    <text evidence="7">Belongs to the binding-protein-dependent transport system permease family.</text>
</comment>
<evidence type="ECO:0000256" key="2">
    <source>
        <dbReference type="ARBA" id="ARBA00022448"/>
    </source>
</evidence>
<evidence type="ECO:0000256" key="1">
    <source>
        <dbReference type="ARBA" id="ARBA00004651"/>
    </source>
</evidence>
<feature type="transmembrane region" description="Helical" evidence="7">
    <location>
        <begin position="63"/>
        <end position="93"/>
    </location>
</feature>
<keyword evidence="5 7" id="KW-1133">Transmembrane helix</keyword>
<geneLocation type="plasmid" evidence="9 10">
    <name>pB</name>
</geneLocation>
<dbReference type="InterPro" id="IPR035906">
    <property type="entry name" value="MetI-like_sf"/>
</dbReference>
<proteinExistence type="inferred from homology"/>
<feature type="transmembrane region" description="Helical" evidence="7">
    <location>
        <begin position="236"/>
        <end position="257"/>
    </location>
</feature>
<evidence type="ECO:0000256" key="4">
    <source>
        <dbReference type="ARBA" id="ARBA00022692"/>
    </source>
</evidence>
<dbReference type="Gene3D" id="1.10.3720.10">
    <property type="entry name" value="MetI-like"/>
    <property type="match status" value="1"/>
</dbReference>
<accession>A0A9Q8YHI2</accession>
<protein>
    <submittedName>
        <fullName evidence="9">Carbohydrate ABC transporter permease</fullName>
    </submittedName>
</protein>
<dbReference type="Pfam" id="PF00528">
    <property type="entry name" value="BPD_transp_1"/>
    <property type="match status" value="1"/>
</dbReference>
<evidence type="ECO:0000256" key="7">
    <source>
        <dbReference type="RuleBase" id="RU363032"/>
    </source>
</evidence>
<feature type="transmembrane region" description="Helical" evidence="7">
    <location>
        <begin position="178"/>
        <end position="203"/>
    </location>
</feature>
<evidence type="ECO:0000256" key="6">
    <source>
        <dbReference type="ARBA" id="ARBA00023136"/>
    </source>
</evidence>
<evidence type="ECO:0000313" key="10">
    <source>
        <dbReference type="Proteomes" id="UP001055460"/>
    </source>
</evidence>
<feature type="transmembrane region" description="Helical" evidence="7">
    <location>
        <begin position="7"/>
        <end position="30"/>
    </location>
</feature>
<dbReference type="EMBL" id="CP098809">
    <property type="protein sequence ID" value="USJ28266.1"/>
    <property type="molecule type" value="Genomic_DNA"/>
</dbReference>
<organism evidence="9 10">
    <name type="scientific">Ensifer adhaerens</name>
    <name type="common">Sinorhizobium morelense</name>
    <dbReference type="NCBI Taxonomy" id="106592"/>
    <lineage>
        <taxon>Bacteria</taxon>
        <taxon>Pseudomonadati</taxon>
        <taxon>Pseudomonadota</taxon>
        <taxon>Alphaproteobacteria</taxon>
        <taxon>Hyphomicrobiales</taxon>
        <taxon>Rhizobiaceae</taxon>
        <taxon>Sinorhizobium/Ensifer group</taxon>
        <taxon>Ensifer</taxon>
    </lineage>
</organism>
<evidence type="ECO:0000256" key="3">
    <source>
        <dbReference type="ARBA" id="ARBA00022475"/>
    </source>
</evidence>
<comment type="subcellular location">
    <subcellularLocation>
        <location evidence="1 7">Cell membrane</location>
        <topology evidence="1 7">Multi-pass membrane protein</topology>
    </subcellularLocation>
</comment>
<dbReference type="AlphaFoldDB" id="A0A9Q8YHI2"/>
<feature type="transmembrane region" description="Helical" evidence="7">
    <location>
        <begin position="137"/>
        <end position="157"/>
    </location>
</feature>
<dbReference type="RefSeq" id="WP_113079333.1">
    <property type="nucleotide sequence ID" value="NZ_CP098809.1"/>
</dbReference>
<dbReference type="PANTHER" id="PTHR32243">
    <property type="entry name" value="MALTOSE TRANSPORT SYSTEM PERMEASE-RELATED"/>
    <property type="match status" value="1"/>
</dbReference>
<keyword evidence="4 7" id="KW-0812">Transmembrane</keyword>
<evidence type="ECO:0000259" key="8">
    <source>
        <dbReference type="PROSITE" id="PS50928"/>
    </source>
</evidence>
<dbReference type="GO" id="GO:0005886">
    <property type="term" value="C:plasma membrane"/>
    <property type="evidence" value="ECO:0007669"/>
    <property type="project" value="UniProtKB-SubCell"/>
</dbReference>
<name>A0A9Q8YHI2_ENSAD</name>
<evidence type="ECO:0000313" key="9">
    <source>
        <dbReference type="EMBL" id="USJ28266.1"/>
    </source>
</evidence>
<dbReference type="PANTHER" id="PTHR32243:SF18">
    <property type="entry name" value="INNER MEMBRANE ABC TRANSPORTER PERMEASE PROTEIN YCJP"/>
    <property type="match status" value="1"/>
</dbReference>
<dbReference type="CDD" id="cd06261">
    <property type="entry name" value="TM_PBP2"/>
    <property type="match status" value="1"/>
</dbReference>
<sequence>MRPAPRHLWLGLATAPVVSFFALPFLYLIAVSFKTKDDVLNGRFWPTMPTLANWPAAFDAANILGFILNSVIVSLVSGLVTIALALPSAYAVLRLKIGGKWLSDVTLSSYMAPPIVALIPLFFLLKTTGLLDTRAGLILIYGFANVPVAFWLLMPFLRRMPIEIEQAAAMDGAGPFRTLLQIVVPIIAPGIVATFIIVTVLSYNEFLFASAFTFSDATRTLPVGISLFQGDRLVNFGQMAAASLAGIAPVYLVALFMQRYLVSGLAHGGVK</sequence>
<reference evidence="9" key="1">
    <citation type="submission" date="2022-06" db="EMBL/GenBank/DDBJ databases">
        <title>Physiological and biochemical characterization and genomic elucidation of a strain of the genus Ensifer adhaerens M8 that combines arsenic oxidation and chromium reduction.</title>
        <authorList>
            <person name="Li X."/>
            <person name="Yu c."/>
        </authorList>
    </citation>
    <scope>NUCLEOTIDE SEQUENCE</scope>
    <source>
        <strain evidence="9">M8</strain>
        <plasmid evidence="9">pB</plasmid>
    </source>
</reference>
<keyword evidence="6 7" id="KW-0472">Membrane</keyword>